<dbReference type="EMBL" id="WLVL01000016">
    <property type="protein sequence ID" value="MTB70935.1"/>
    <property type="molecule type" value="Genomic_DNA"/>
</dbReference>
<organism evidence="1 2">
    <name type="scientific">Arsenicicoccus cauae</name>
    <dbReference type="NCBI Taxonomy" id="2663847"/>
    <lineage>
        <taxon>Bacteria</taxon>
        <taxon>Bacillati</taxon>
        <taxon>Actinomycetota</taxon>
        <taxon>Actinomycetes</taxon>
        <taxon>Micrococcales</taxon>
        <taxon>Intrasporangiaceae</taxon>
        <taxon>Arsenicicoccus</taxon>
    </lineage>
</organism>
<reference evidence="1 2" key="1">
    <citation type="submission" date="2019-11" db="EMBL/GenBank/DDBJ databases">
        <title>Whole genome sequencing identifies a novel species of the genus Arsenicicoccus isolated from human blood.</title>
        <authorList>
            <person name="Jeong J.H."/>
            <person name="Kweon O.J."/>
            <person name="Kim H.R."/>
            <person name="Kim T.-H."/>
            <person name="Ha S.-M."/>
            <person name="Lee M.-K."/>
        </authorList>
    </citation>
    <scope>NUCLEOTIDE SEQUENCE [LARGE SCALE GENOMIC DNA]</scope>
    <source>
        <strain evidence="1 2">MKL-02</strain>
    </source>
</reference>
<name>A0A6I3IGP9_9MICO</name>
<keyword evidence="2" id="KW-1185">Reference proteome</keyword>
<dbReference type="Proteomes" id="UP000431092">
    <property type="component" value="Unassembled WGS sequence"/>
</dbReference>
<evidence type="ECO:0000313" key="2">
    <source>
        <dbReference type="Proteomes" id="UP000431092"/>
    </source>
</evidence>
<gene>
    <name evidence="1" type="ORF">GGG17_02900</name>
</gene>
<dbReference type="RefSeq" id="WP_154592290.1">
    <property type="nucleotide sequence ID" value="NZ_WLVL01000016.1"/>
</dbReference>
<proteinExistence type="predicted"/>
<dbReference type="AlphaFoldDB" id="A0A6I3IGP9"/>
<sequence>MARGKVGAVNNLVKLGVKYGPIVYEAVKHGKEPARELAERQVARSNARRRALEHAHHLVDGSVLTVFDGDQRLFVVFNGDTPVASHPASRKKTLQALIEGYDLDKRVRPAPRRRLTPRVRRTGG</sequence>
<accession>A0A6I3IGP9</accession>
<comment type="caution">
    <text evidence="1">The sequence shown here is derived from an EMBL/GenBank/DDBJ whole genome shotgun (WGS) entry which is preliminary data.</text>
</comment>
<evidence type="ECO:0000313" key="1">
    <source>
        <dbReference type="EMBL" id="MTB70935.1"/>
    </source>
</evidence>
<protein>
    <submittedName>
        <fullName evidence="1">Uncharacterized protein</fullName>
    </submittedName>
</protein>